<dbReference type="OrthoDB" id="5917957at2"/>
<name>A0A433KF65_9GAMM</name>
<comment type="caution">
    <text evidence="1">The sequence shown here is derived from an EMBL/GenBank/DDBJ whole genome shotgun (WGS) entry which is preliminary data.</text>
</comment>
<dbReference type="Proteomes" id="UP000287336">
    <property type="component" value="Unassembled WGS sequence"/>
</dbReference>
<dbReference type="RefSeq" id="WP_126949099.1">
    <property type="nucleotide sequence ID" value="NZ_RZHG01000030.1"/>
</dbReference>
<evidence type="ECO:0000313" key="2">
    <source>
        <dbReference type="Proteomes" id="UP000287336"/>
    </source>
</evidence>
<proteinExistence type="predicted"/>
<evidence type="ECO:0000313" key="1">
    <source>
        <dbReference type="EMBL" id="RUR26815.1"/>
    </source>
</evidence>
<gene>
    <name evidence="1" type="ORF">ELY33_17050</name>
</gene>
<dbReference type="EMBL" id="RZHG01000030">
    <property type="protein sequence ID" value="RUR26815.1"/>
    <property type="molecule type" value="Genomic_DNA"/>
</dbReference>
<keyword evidence="2" id="KW-1185">Reference proteome</keyword>
<dbReference type="AlphaFoldDB" id="A0A433KF65"/>
<reference evidence="1 2" key="1">
    <citation type="submission" date="2018-12" db="EMBL/GenBank/DDBJ databases">
        <title>three novel Halomonas strain isolated from plants.</title>
        <authorList>
            <person name="Sun C."/>
        </authorList>
    </citation>
    <scope>NUCLEOTIDE SEQUENCE [LARGE SCALE GENOMIC DNA]</scope>
    <source>
        <strain evidence="1 2">DSM 19434</strain>
    </source>
</reference>
<organism evidence="1 2">
    <name type="scientific">Vreelandella andesensis</name>
    <dbReference type="NCBI Taxonomy" id="447567"/>
    <lineage>
        <taxon>Bacteria</taxon>
        <taxon>Pseudomonadati</taxon>
        <taxon>Pseudomonadota</taxon>
        <taxon>Gammaproteobacteria</taxon>
        <taxon>Oceanospirillales</taxon>
        <taxon>Halomonadaceae</taxon>
        <taxon>Vreelandella</taxon>
    </lineage>
</organism>
<sequence length="78" mass="8800">MMLKEIIDSIGTNRLARECGVTDVAVVSWKQKGLPVRRGNAQKRRAHYERVIARMAGMKVGELRELLAKEEAEHKQAA</sequence>
<protein>
    <submittedName>
        <fullName evidence="1">Uncharacterized protein</fullName>
    </submittedName>
</protein>
<accession>A0A433KF65</accession>